<evidence type="ECO:0000259" key="8">
    <source>
        <dbReference type="PROSITE" id="PS50075"/>
    </source>
</evidence>
<dbReference type="InterPro" id="IPR036291">
    <property type="entry name" value="NAD(P)-bd_dom_sf"/>
</dbReference>
<dbReference type="CDD" id="cd00833">
    <property type="entry name" value="PKS"/>
    <property type="match status" value="2"/>
</dbReference>
<dbReference type="InterPro" id="IPR049552">
    <property type="entry name" value="PKS_DH_N"/>
</dbReference>
<feature type="domain" description="Ketosynthase family 3 (KS3)" evidence="9">
    <location>
        <begin position="6"/>
        <end position="435"/>
    </location>
</feature>
<dbReference type="PROSITE" id="PS50075">
    <property type="entry name" value="CARRIER"/>
    <property type="match status" value="2"/>
</dbReference>
<dbReference type="SMART" id="SM00823">
    <property type="entry name" value="PKS_PP"/>
    <property type="match status" value="2"/>
</dbReference>
<dbReference type="SMART" id="SM00825">
    <property type="entry name" value="PKS_KS"/>
    <property type="match status" value="2"/>
</dbReference>
<gene>
    <name evidence="11" type="ORF">RM779_02110</name>
</gene>
<dbReference type="InterPro" id="IPR014043">
    <property type="entry name" value="Acyl_transferase_dom"/>
</dbReference>
<dbReference type="Pfam" id="PF21089">
    <property type="entry name" value="PKS_DH_N"/>
    <property type="match status" value="1"/>
</dbReference>
<keyword evidence="5" id="KW-0012">Acyltransferase</keyword>
<dbReference type="Gene3D" id="3.30.70.3290">
    <property type="match status" value="2"/>
</dbReference>
<evidence type="ECO:0000313" key="11">
    <source>
        <dbReference type="EMBL" id="MDT0441397.1"/>
    </source>
</evidence>
<dbReference type="Pfam" id="PF00698">
    <property type="entry name" value="Acyl_transf_1"/>
    <property type="match status" value="2"/>
</dbReference>
<dbReference type="PANTHER" id="PTHR43775">
    <property type="entry name" value="FATTY ACID SYNTHASE"/>
    <property type="match status" value="1"/>
</dbReference>
<feature type="region of interest" description="Disordered" evidence="7">
    <location>
        <begin position="2083"/>
        <end position="2120"/>
    </location>
</feature>
<keyword evidence="4" id="KW-0045">Antibiotic biosynthesis</keyword>
<dbReference type="InterPro" id="IPR016039">
    <property type="entry name" value="Thiolase-like"/>
</dbReference>
<feature type="region of interest" description="Disordered" evidence="7">
    <location>
        <begin position="438"/>
        <end position="458"/>
    </location>
</feature>
<dbReference type="InterPro" id="IPR016035">
    <property type="entry name" value="Acyl_Trfase/lysoPLipase"/>
</dbReference>
<sequence>MRSDGDQAVAIVGAGCRFPGGGSGPEGLWRLLLRGTDVITEVPRSRWDLERYYDPDPDTPGTMYTRWGGFLPDIERFDAAFFGIAPREARQMDPQQRLLLEVAWEALEDAGIRPGDLSGTRTSVFTGGLGVDYFLAHARDAGLAGIDPWYATGKESSFTSGRLSYLLGLNGPSLSLNTACSSSLVAVHLARQSLLTGESDAALVGGVNLLLSPELTVFMCKAGAMAPDGRCKVFDAGANGIVRGDGCAVLVLKRLDDALADGDDVLAVIRGSAVNHDGQSAGLTVPSATAQQRLITDALAAARLHPHDVGYVEAHGTGTPLGDPIEVWALGDVLARGRSAEDPLVIGSVKANLGHTDGAAGITGLLKAALVVRHGRIPPHLHLKEPNPNIAWDQWPLRVPTEGPVDWPGPAGRPRIAGVSAFGLSGSNAHVLVESPPERAAAPAPAARAGGTDGRAGGTDGRTFVLPLSARSAAALRDLAAAHRDRLGGQEAAEREGADGFADVASFVRTAAVRRTHHAEHRLAVTGGSAAELAAELDAFTEQAQAPVVGERAGPGGVCFVFSGQGGQWAGMGLRLRAAEPAFREALDRCDALIREAAGWSVVEELSADGDASRLADTEIAQPVVFAVQVALAALWRSWGVEPSAVVGHSMGEIAAAHVAGALDLADAVRIAVLRGRLLQRAAGQGLMAAVALPEEETERRLAPYGERLCVAAANAQGSTVVAGEPDAVEEFTAALKAEGLTCRTLPGGYAFHSPQMAPFEPELVGLLDGLAPREPRVRIVTTTPGDGRFDAAHWGRNVRRPVRFAGAVAELLDAGHRTFVELGPHPVLAQPLTQSLEAAGLDGTVVPSLRRDTDDVDTARASLAALFTAGADVAWDAVAPAGEGVDKRLPRYAWQGERLWFETPRAAGPDAQVAAGGLAALHGELRLYDAAGRVVAEATGLRLGAPGDGATAAAAGPGAPAVPAVPAVSAAVEAAGHRPDPAELADLVARKAAAVLGLPQGGTPARTQGFTELGMDSLGTVELARQLQQALGVRVPKTAALDHPTVERLAAYLDTRLAAAPAARAQAPAAVPAPGPVAAEVTGPEPIAVIGLGCRFPGGASGPDAYWRMLRAGTDAIRPAPEGRFGGSRVWHGGFMEGVDEFDAPFFRIPPREARVMDPQQRMFLEVAWEALEHAGQPPAALAGTRTGVFLGMNSTDYAGIVTAHPGNVDAFYGTGNSFTAAAGRLSYLLGVHGPSLAVDTACSSSLVAVHLAVASLRSGESELAVAGGVNLILSDVIHRSTSAMGALAADGRCKTFDASADGYTRGEGCGVVVLKPLSAARADGDDVLAVLLGSAVNQDGPSGGLTVPNGPAQEDLLRRALADAGVAPGEVGYVEAHGTGTPLGDPIELQALGAVLGERDGSCLVGSVKTNVGHLEAASGVAGLIKTVLALHHREIPPHLHFTEPSPDIPWDELPLAVPVEPTPWAPGAARRVAGVSAFGFSGTNAHVVLAEPPADAGAAPVRGAAPGGADAGERRVHALPLSAAGRNALLAQADAWGALLSGGEDDAAPALEDLAYTAALRRTHLEHRVVVVGDDRRQLAERLAAFGRGEDVPGVAAGQAGAEPRRGPVFVFSGHGSFWRGMCRDLLRESPVFREAIERCDRALRPHLDWSIAEVLAQGQEPAAELDQQFLLFGVQYALTQVWRGLGVEPAAVTGHSMGEVSAALCAGALDLGQAVEVMVHRTEVLKDLMGRGGMAVVGLDAERTAEELAGYEDRLCVSIVNSHRSTVISGETAALEEVGARLKARNVFFRPVAAGAPAHSPVAEPMRGELVARLAGLRPAEPVVPIYSSVTGGPVDGPLDAEFWGRNLRHTVWYADAVRALAADGHTTFVELSPHPLQLAPTEHELDAAGIADRLLVPSLTRESDGPVALMTAFGTLHAAGRPVGWERLHPAGGRLAAAPRYPWQHKRYWVEHEAASSGAAPAFGGAAGGGARHPLLARELRAAGGPRTRIVEADVDAELAAGTGAEPVGGHLRLPAAAWLEMALAAVAGDGGRVRRLEDVSLPGSCLTDPAVGSVAQLTLTPEPGGAFAFTVHARAAGDGEGGGEGPARPLAAGRAVPGSGSAAPDAVPASGMRGAPDARVTEWFAARGGGGALRAVSAVRGADAVEVEVECAPAALRWRMRPDVLDAALRLPALLGNADEAARDVLPRHIASAAVYGTPGQRLLIGARRTPGADGELCADVWVATPEGTLIAEARGVRLAPPPGRLLDAAELRSVADSFYRVDWHERPHEAAEPLEAAGGWLLLADGGGVAQALAGLLEERGGTVEVLAGAREEAEVTAALRALHRGPGCRGVVHLAALDLPAGVPAADRIAAAAAVAASVPAVAAAAQAVTGAAGPARVHYVTRGAVTVGAGEPPAPLHAPVHRLAGVTGVERPTVWGGVTDLDPFGDGPARDASWLLAELLAPDGEDHLAVRAGRRLGARIVRCAEPEPVLVPPALRADRTYLVAGDDGGLAERLAAWLTERGAGRVVAAGRLADPGTARDTAGALVKEAEQAGAPLAGVVWAGTEWNLSPQGAAPPAADEVGGLLAERAAGAWLLHDVCAEADLELDLFAVFTSVAALWGAAGAGHQAAPDALLSALAAHRQALGLPACELAWAPWDGVGRLDENSRSLLVRSGLEPLSPESGTRLLDHALAGAHDAVAVAAVDWSLLLPLYQQSLRWPLFDEIAASALAAPDGTDELLARLAALPPTERDELLLDLVLAEVAVVLGMDGADDLEPRQGFFEIGVSSITAVELRIRLERRFACALPATLAFEQPTAEAVARYLAADVLGLPAADAPGSGSEPEPEPEPEVRPATEPRPESAGDGDDLLALLDEQISAVNDLLDKGAF</sequence>
<evidence type="ECO:0000256" key="2">
    <source>
        <dbReference type="ARBA" id="ARBA00022553"/>
    </source>
</evidence>
<feature type="region of interest" description="Disordered" evidence="7">
    <location>
        <begin position="2822"/>
        <end position="2855"/>
    </location>
</feature>
<comment type="caution">
    <text evidence="11">The sequence shown here is derived from an EMBL/GenBank/DDBJ whole genome shotgun (WGS) entry which is preliminary data.</text>
</comment>
<dbReference type="PROSITE" id="PS00012">
    <property type="entry name" value="PHOSPHOPANTETHEINE"/>
    <property type="match status" value="1"/>
</dbReference>
<dbReference type="EMBL" id="JAVREV010000001">
    <property type="protein sequence ID" value="MDT0441397.1"/>
    <property type="molecule type" value="Genomic_DNA"/>
</dbReference>
<dbReference type="InterPro" id="IPR020806">
    <property type="entry name" value="PKS_PP-bd"/>
</dbReference>
<dbReference type="InterPro" id="IPR009081">
    <property type="entry name" value="PP-bd_ACP"/>
</dbReference>
<keyword evidence="2" id="KW-0597">Phosphoprotein</keyword>
<evidence type="ECO:0000256" key="5">
    <source>
        <dbReference type="ARBA" id="ARBA00023315"/>
    </source>
</evidence>
<dbReference type="InterPro" id="IPR036736">
    <property type="entry name" value="ACP-like_sf"/>
</dbReference>
<keyword evidence="12" id="KW-1185">Reference proteome</keyword>
<dbReference type="SUPFAM" id="SSF52151">
    <property type="entry name" value="FabD/lysophospholipase-like"/>
    <property type="match status" value="2"/>
</dbReference>
<dbReference type="RefSeq" id="WP_311615133.1">
    <property type="nucleotide sequence ID" value="NZ_JAVREV010000001.1"/>
</dbReference>
<dbReference type="InterPro" id="IPR020841">
    <property type="entry name" value="PKS_Beta-ketoAc_synthase_dom"/>
</dbReference>
<feature type="region of interest" description="N-terminal hotdog fold" evidence="6">
    <location>
        <begin position="1978"/>
        <end position="2100"/>
    </location>
</feature>
<evidence type="ECO:0000259" key="10">
    <source>
        <dbReference type="PROSITE" id="PS52019"/>
    </source>
</evidence>
<accession>A0ABU2RXQ8</accession>
<evidence type="ECO:0000256" key="4">
    <source>
        <dbReference type="ARBA" id="ARBA00023194"/>
    </source>
</evidence>
<dbReference type="Pfam" id="PF00550">
    <property type="entry name" value="PP-binding"/>
    <property type="match status" value="2"/>
</dbReference>
<dbReference type="Gene3D" id="3.40.50.720">
    <property type="entry name" value="NAD(P)-binding Rossmann-like Domain"/>
    <property type="match status" value="2"/>
</dbReference>
<feature type="compositionally biased region" description="Low complexity" evidence="7">
    <location>
        <begin position="439"/>
        <end position="450"/>
    </location>
</feature>
<evidence type="ECO:0000256" key="6">
    <source>
        <dbReference type="PROSITE-ProRule" id="PRU01363"/>
    </source>
</evidence>
<dbReference type="InterPro" id="IPR050091">
    <property type="entry name" value="PKS_NRPS_Biosynth_Enz"/>
</dbReference>
<feature type="domain" description="Carrier" evidence="8">
    <location>
        <begin position="983"/>
        <end position="1058"/>
    </location>
</feature>
<comment type="caution">
    <text evidence="6">Lacks conserved residue(s) required for the propagation of feature annotation.</text>
</comment>
<dbReference type="Gene3D" id="3.40.366.10">
    <property type="entry name" value="Malonyl-Coenzyme A Acyl Carrier Protein, domain 2"/>
    <property type="match status" value="2"/>
</dbReference>
<dbReference type="SUPFAM" id="SSF55048">
    <property type="entry name" value="Probable ACP-binding domain of malonyl-CoA ACP transacylase"/>
    <property type="match status" value="2"/>
</dbReference>
<dbReference type="SUPFAM" id="SSF51735">
    <property type="entry name" value="NAD(P)-binding Rossmann-fold domains"/>
    <property type="match status" value="2"/>
</dbReference>
<dbReference type="PANTHER" id="PTHR43775:SF37">
    <property type="entry name" value="SI:DKEY-61P9.11"/>
    <property type="match status" value="1"/>
</dbReference>
<dbReference type="Gene3D" id="3.40.47.10">
    <property type="match status" value="2"/>
</dbReference>
<feature type="compositionally biased region" description="Basic and acidic residues" evidence="7">
    <location>
        <begin position="2837"/>
        <end position="2849"/>
    </location>
</feature>
<dbReference type="Pfam" id="PF00109">
    <property type="entry name" value="ketoacyl-synt"/>
    <property type="match status" value="2"/>
</dbReference>
<evidence type="ECO:0000256" key="1">
    <source>
        <dbReference type="ARBA" id="ARBA00022450"/>
    </source>
</evidence>
<feature type="domain" description="PKS/mFAS DH" evidence="10">
    <location>
        <begin position="1978"/>
        <end position="2254"/>
    </location>
</feature>
<dbReference type="InterPro" id="IPR001227">
    <property type="entry name" value="Ac_transferase_dom_sf"/>
</dbReference>
<feature type="region of interest" description="C-terminal hotdog fold" evidence="6">
    <location>
        <begin position="2118"/>
        <end position="2254"/>
    </location>
</feature>
<dbReference type="InterPro" id="IPR006162">
    <property type="entry name" value="Ppantetheine_attach_site"/>
</dbReference>
<dbReference type="InterPro" id="IPR014030">
    <property type="entry name" value="Ketoacyl_synth_N"/>
</dbReference>
<evidence type="ECO:0000256" key="7">
    <source>
        <dbReference type="SAM" id="MobiDB-lite"/>
    </source>
</evidence>
<dbReference type="PROSITE" id="PS52019">
    <property type="entry name" value="PKS_MFAS_DH"/>
    <property type="match status" value="1"/>
</dbReference>
<dbReference type="Pfam" id="PF08659">
    <property type="entry name" value="KR"/>
    <property type="match status" value="1"/>
</dbReference>
<dbReference type="InterPro" id="IPR018201">
    <property type="entry name" value="Ketoacyl_synth_AS"/>
</dbReference>
<organism evidence="11 12">
    <name type="scientific">Streptomyces johnsoniae</name>
    <dbReference type="NCBI Taxonomy" id="3075532"/>
    <lineage>
        <taxon>Bacteria</taxon>
        <taxon>Bacillati</taxon>
        <taxon>Actinomycetota</taxon>
        <taxon>Actinomycetes</taxon>
        <taxon>Kitasatosporales</taxon>
        <taxon>Streptomycetaceae</taxon>
        <taxon>Streptomyces</taxon>
    </lineage>
</organism>
<keyword evidence="1" id="KW-0596">Phosphopantetheine</keyword>
<keyword evidence="3" id="KW-0808">Transferase</keyword>
<feature type="domain" description="Ketosynthase family 3 (KS3)" evidence="9">
    <location>
        <begin position="1085"/>
        <end position="1494"/>
    </location>
</feature>
<dbReference type="Gene3D" id="1.10.1200.10">
    <property type="entry name" value="ACP-like"/>
    <property type="match status" value="2"/>
</dbReference>
<dbReference type="SMART" id="SM01294">
    <property type="entry name" value="PKS_PP_betabranch"/>
    <property type="match status" value="2"/>
</dbReference>
<feature type="domain" description="Carrier" evidence="8">
    <location>
        <begin position="2741"/>
        <end position="2816"/>
    </location>
</feature>
<name>A0ABU2RXQ8_9ACTN</name>
<dbReference type="Pfam" id="PF16197">
    <property type="entry name" value="KAsynt_C_assoc"/>
    <property type="match status" value="2"/>
</dbReference>
<dbReference type="SMART" id="SM00822">
    <property type="entry name" value="PKS_KR"/>
    <property type="match status" value="1"/>
</dbReference>
<evidence type="ECO:0000259" key="9">
    <source>
        <dbReference type="PROSITE" id="PS52004"/>
    </source>
</evidence>
<evidence type="ECO:0000313" key="12">
    <source>
        <dbReference type="Proteomes" id="UP001183615"/>
    </source>
</evidence>
<protein>
    <submittedName>
        <fullName evidence="11">Beta-ketoacyl synthase N-terminal-like domain-containing protein</fullName>
    </submittedName>
</protein>
<dbReference type="InterPro" id="IPR032821">
    <property type="entry name" value="PKS_assoc"/>
</dbReference>
<dbReference type="PROSITE" id="PS52004">
    <property type="entry name" value="KS3_2"/>
    <property type="match status" value="2"/>
</dbReference>
<evidence type="ECO:0000256" key="3">
    <source>
        <dbReference type="ARBA" id="ARBA00022679"/>
    </source>
</evidence>
<dbReference type="SUPFAM" id="SSF47336">
    <property type="entry name" value="ACP-like"/>
    <property type="match status" value="2"/>
</dbReference>
<dbReference type="SMART" id="SM00827">
    <property type="entry name" value="PKS_AT"/>
    <property type="match status" value="2"/>
</dbReference>
<dbReference type="InterPro" id="IPR013968">
    <property type="entry name" value="PKS_KR"/>
</dbReference>
<proteinExistence type="predicted"/>
<dbReference type="InterPro" id="IPR016036">
    <property type="entry name" value="Malonyl_transacylase_ACP-bd"/>
</dbReference>
<dbReference type="Gene3D" id="3.10.129.110">
    <property type="entry name" value="Polyketide synthase dehydratase"/>
    <property type="match status" value="1"/>
</dbReference>
<dbReference type="SUPFAM" id="SSF53901">
    <property type="entry name" value="Thiolase-like"/>
    <property type="match status" value="2"/>
</dbReference>
<dbReference type="InterPro" id="IPR049551">
    <property type="entry name" value="PKS_DH_C"/>
</dbReference>
<reference evidence="12" key="1">
    <citation type="submission" date="2023-07" db="EMBL/GenBank/DDBJ databases">
        <title>30 novel species of actinomycetes from the DSMZ collection.</title>
        <authorList>
            <person name="Nouioui I."/>
        </authorList>
    </citation>
    <scope>NUCLEOTIDE SEQUENCE [LARGE SCALE GENOMIC DNA]</scope>
    <source>
        <strain evidence="12">DSM 41886</strain>
    </source>
</reference>
<dbReference type="Pfam" id="PF14765">
    <property type="entry name" value="PS-DH"/>
    <property type="match status" value="1"/>
</dbReference>
<dbReference type="PROSITE" id="PS00606">
    <property type="entry name" value="KS3_1"/>
    <property type="match status" value="2"/>
</dbReference>
<dbReference type="Proteomes" id="UP001183615">
    <property type="component" value="Unassembled WGS sequence"/>
</dbReference>
<feature type="compositionally biased region" description="Low complexity" evidence="7">
    <location>
        <begin position="2092"/>
        <end position="2104"/>
    </location>
</feature>
<dbReference type="InterPro" id="IPR042104">
    <property type="entry name" value="PKS_dehydratase_sf"/>
</dbReference>
<dbReference type="InterPro" id="IPR049900">
    <property type="entry name" value="PKS_mFAS_DH"/>
</dbReference>
<dbReference type="InterPro" id="IPR057326">
    <property type="entry name" value="KR_dom"/>
</dbReference>
<dbReference type="InterPro" id="IPR014031">
    <property type="entry name" value="Ketoacyl_synth_C"/>
</dbReference>
<dbReference type="Pfam" id="PF02801">
    <property type="entry name" value="Ketoacyl-synt_C"/>
    <property type="match status" value="2"/>
</dbReference>